<dbReference type="WBParaSite" id="nRc.2.0.1.t22843-RA">
    <property type="protein sequence ID" value="nRc.2.0.1.t22843-RA"/>
    <property type="gene ID" value="nRc.2.0.1.g22843"/>
</dbReference>
<accession>A0A915J8P1</accession>
<dbReference type="GO" id="GO:0043025">
    <property type="term" value="C:neuronal cell body"/>
    <property type="evidence" value="ECO:0007669"/>
    <property type="project" value="TreeGrafter"/>
</dbReference>
<organism evidence="1 2">
    <name type="scientific">Romanomermis culicivorax</name>
    <name type="common">Nematode worm</name>
    <dbReference type="NCBI Taxonomy" id="13658"/>
    <lineage>
        <taxon>Eukaryota</taxon>
        <taxon>Metazoa</taxon>
        <taxon>Ecdysozoa</taxon>
        <taxon>Nematoda</taxon>
        <taxon>Enoplea</taxon>
        <taxon>Dorylaimia</taxon>
        <taxon>Mermithida</taxon>
        <taxon>Mermithoidea</taxon>
        <taxon>Mermithidae</taxon>
        <taxon>Romanomermis</taxon>
    </lineage>
</organism>
<dbReference type="Proteomes" id="UP000887565">
    <property type="component" value="Unplaced"/>
</dbReference>
<keyword evidence="1" id="KW-1185">Reference proteome</keyword>
<protein>
    <submittedName>
        <fullName evidence="2">Uncharacterized protein</fullName>
    </submittedName>
</protein>
<dbReference type="PANTHER" id="PTHR34722">
    <property type="entry name" value="HOMOLOG OF ODR-2 (TWO)-RELATED"/>
    <property type="match status" value="1"/>
</dbReference>
<dbReference type="GO" id="GO:0042048">
    <property type="term" value="P:olfactory behavior"/>
    <property type="evidence" value="ECO:0007669"/>
    <property type="project" value="TreeGrafter"/>
</dbReference>
<evidence type="ECO:0000313" key="2">
    <source>
        <dbReference type="WBParaSite" id="nRc.2.0.1.t22843-RA"/>
    </source>
</evidence>
<dbReference type="GO" id="GO:0030424">
    <property type="term" value="C:axon"/>
    <property type="evidence" value="ECO:0007669"/>
    <property type="project" value="TreeGrafter"/>
</dbReference>
<dbReference type="InterPro" id="IPR010558">
    <property type="entry name" value="Ly-6-related"/>
</dbReference>
<dbReference type="AlphaFoldDB" id="A0A915J8P1"/>
<dbReference type="OMA" id="PRRFECF"/>
<evidence type="ECO:0000313" key="1">
    <source>
        <dbReference type="Proteomes" id="UP000887565"/>
    </source>
</evidence>
<reference evidence="2" key="1">
    <citation type="submission" date="2022-11" db="UniProtKB">
        <authorList>
            <consortium name="WormBaseParasite"/>
        </authorList>
    </citation>
    <scope>IDENTIFICATION</scope>
</reference>
<dbReference type="PANTHER" id="PTHR34722:SF4">
    <property type="entry name" value="HOMOLOG OF ODR-2 (TWO)-RELATED"/>
    <property type="match status" value="1"/>
</dbReference>
<proteinExistence type="predicted"/>
<sequence>MGEYTNYFLSLINYLQLLTCIEMVTSEYLYNTIKTGPRSTECYNCMSKSLEADFQKLASFFHKPLKFDNRCNDPFFSRGIPLTKCNKTCVMIKEAEFKMGMIVGHVVIRGCLDNILVRGFNPVALETYGFTDSDTCEMVSWREMSNHGKWRIQQAKMCTCWANRCNGAMSGATKLFDLLPLIFTLNLLYLKILGV</sequence>
<dbReference type="GO" id="GO:1990834">
    <property type="term" value="P:response to odorant"/>
    <property type="evidence" value="ECO:0007669"/>
    <property type="project" value="TreeGrafter"/>
</dbReference>
<dbReference type="Pfam" id="PF06579">
    <property type="entry name" value="Ly-6_related"/>
    <property type="match status" value="1"/>
</dbReference>
<name>A0A915J8P1_ROMCU</name>